<sequence length="222" mass="25951">MLEPCTVLTWADNQLITSDTSWVLTHHQYYPRCEQPVTTRALCELDIYLKRYQYFTEPRGVVDPRFPILAFSYGEGREVNQLIAEQVITIMLSQPRIQAILQWEICDIVLDSQPNFKSRVTSIQFGHNETYMTTKEVALKAIQYTQVRKVNIVAQLWHASRCIRQAEECGWHCISLRGVDAFAPTDPQPWVRHPLSWLLKESRYRYTESQEGNFVIQPRTTV</sequence>
<reference evidence="1 2" key="1">
    <citation type="submission" date="2018-11" db="EMBL/GenBank/DDBJ databases">
        <title>Complete Genome Sequence of Vbrio mediterranei 117-T6: a Potential Pathogen Bacteria Isolated from the Conchocelis of Pyropia.</title>
        <authorList>
            <person name="Liu Q."/>
        </authorList>
    </citation>
    <scope>NUCLEOTIDE SEQUENCE [LARGE SCALE GENOMIC DNA]</scope>
    <source>
        <strain evidence="1 2">117-T6</strain>
    </source>
</reference>
<dbReference type="Proteomes" id="UP000279760">
    <property type="component" value="Chromosome 2"/>
</dbReference>
<evidence type="ECO:0000313" key="2">
    <source>
        <dbReference type="Proteomes" id="UP000279760"/>
    </source>
</evidence>
<dbReference type="AlphaFoldDB" id="A0A3G4VI19"/>
<dbReference type="RefSeq" id="WP_124941972.1">
    <property type="nucleotide sequence ID" value="NZ_CP033578.1"/>
</dbReference>
<gene>
    <name evidence="1" type="ORF">ECB94_24565</name>
</gene>
<evidence type="ECO:0000313" key="1">
    <source>
        <dbReference type="EMBL" id="AYV24430.1"/>
    </source>
</evidence>
<proteinExistence type="predicted"/>
<protein>
    <submittedName>
        <fullName evidence="1">Uncharacterized protein</fullName>
    </submittedName>
</protein>
<accession>A0A3G4VI19</accession>
<organism evidence="1 2">
    <name type="scientific">Vibrio mediterranei</name>
    <dbReference type="NCBI Taxonomy" id="689"/>
    <lineage>
        <taxon>Bacteria</taxon>
        <taxon>Pseudomonadati</taxon>
        <taxon>Pseudomonadota</taxon>
        <taxon>Gammaproteobacteria</taxon>
        <taxon>Vibrionales</taxon>
        <taxon>Vibrionaceae</taxon>
        <taxon>Vibrio</taxon>
    </lineage>
</organism>
<dbReference type="EMBL" id="CP033578">
    <property type="protein sequence ID" value="AYV24430.1"/>
    <property type="molecule type" value="Genomic_DNA"/>
</dbReference>
<name>A0A3G4VI19_9VIBR</name>